<dbReference type="EMBL" id="QTSX02005803">
    <property type="protein sequence ID" value="KAJ9057355.1"/>
    <property type="molecule type" value="Genomic_DNA"/>
</dbReference>
<name>A0ACC2S4Z3_9FUNG</name>
<proteinExistence type="predicted"/>
<accession>A0ACC2S4Z3</accession>
<gene>
    <name evidence="1" type="ORF">DSO57_1023538</name>
</gene>
<evidence type="ECO:0000313" key="1">
    <source>
        <dbReference type="EMBL" id="KAJ9057355.1"/>
    </source>
</evidence>
<protein>
    <submittedName>
        <fullName evidence="1">Uncharacterized protein</fullName>
    </submittedName>
</protein>
<keyword evidence="2" id="KW-1185">Reference proteome</keyword>
<reference evidence="1" key="1">
    <citation type="submission" date="2022-04" db="EMBL/GenBank/DDBJ databases">
        <title>Genome of the entomopathogenic fungus Entomophthora muscae.</title>
        <authorList>
            <person name="Elya C."/>
            <person name="Lovett B.R."/>
            <person name="Lee E."/>
            <person name="Macias A.M."/>
            <person name="Hajek A.E."/>
            <person name="De Bivort B.L."/>
            <person name="Kasson M.T."/>
            <person name="De Fine Licht H.H."/>
            <person name="Stajich J.E."/>
        </authorList>
    </citation>
    <scope>NUCLEOTIDE SEQUENCE</scope>
    <source>
        <strain evidence="1">Berkeley</strain>
    </source>
</reference>
<organism evidence="1 2">
    <name type="scientific">Entomophthora muscae</name>
    <dbReference type="NCBI Taxonomy" id="34485"/>
    <lineage>
        <taxon>Eukaryota</taxon>
        <taxon>Fungi</taxon>
        <taxon>Fungi incertae sedis</taxon>
        <taxon>Zoopagomycota</taxon>
        <taxon>Entomophthoromycotina</taxon>
        <taxon>Entomophthoromycetes</taxon>
        <taxon>Entomophthorales</taxon>
        <taxon>Entomophthoraceae</taxon>
        <taxon>Entomophthora</taxon>
    </lineage>
</organism>
<comment type="caution">
    <text evidence="1">The sequence shown here is derived from an EMBL/GenBank/DDBJ whole genome shotgun (WGS) entry which is preliminary data.</text>
</comment>
<evidence type="ECO:0000313" key="2">
    <source>
        <dbReference type="Proteomes" id="UP001165960"/>
    </source>
</evidence>
<dbReference type="Proteomes" id="UP001165960">
    <property type="component" value="Unassembled WGS sequence"/>
</dbReference>
<sequence>MVDTTGSIQMNVHRMKTIALISSRHKEAGADTIKEYAYTARICRTTQKHKYGEIPCEVEHLTMASRKMSFIKSNLINVYFVAFSVAITFLVSIFYGLKAFFYRPIKMLETDKKKKQ</sequence>